<reference evidence="1 2" key="1">
    <citation type="journal article" date="2014" name="Curr. Biol.">
        <title>The genome of the clonal raider ant Cerapachys biroi.</title>
        <authorList>
            <person name="Oxley P.R."/>
            <person name="Ji L."/>
            <person name="Fetter-Pruneda I."/>
            <person name="McKenzie S.K."/>
            <person name="Li C."/>
            <person name="Hu H."/>
            <person name="Zhang G."/>
            <person name="Kronauer D.J."/>
        </authorList>
    </citation>
    <scope>NUCLEOTIDE SEQUENCE [LARGE SCALE GENOMIC DNA]</scope>
</reference>
<sequence>MADGEALFRITTSFVPIDGYGRSLAAFKRSTPLADLVLKLSWPPQDLSVDLARSTGRPDVNNVLHTLFA</sequence>
<keyword evidence="2" id="KW-1185">Reference proteome</keyword>
<evidence type="ECO:0000313" key="1">
    <source>
        <dbReference type="EMBL" id="EZA59397.1"/>
    </source>
</evidence>
<dbReference type="AlphaFoldDB" id="A0A026WTQ8"/>
<accession>A0A026WTQ8</accession>
<gene>
    <name evidence="1" type="ORF">X777_00479</name>
</gene>
<dbReference type="EMBL" id="KK107107">
    <property type="protein sequence ID" value="EZA59397.1"/>
    <property type="molecule type" value="Genomic_DNA"/>
</dbReference>
<organism evidence="1 2">
    <name type="scientific">Ooceraea biroi</name>
    <name type="common">Clonal raider ant</name>
    <name type="synonym">Cerapachys biroi</name>
    <dbReference type="NCBI Taxonomy" id="2015173"/>
    <lineage>
        <taxon>Eukaryota</taxon>
        <taxon>Metazoa</taxon>
        <taxon>Ecdysozoa</taxon>
        <taxon>Arthropoda</taxon>
        <taxon>Hexapoda</taxon>
        <taxon>Insecta</taxon>
        <taxon>Pterygota</taxon>
        <taxon>Neoptera</taxon>
        <taxon>Endopterygota</taxon>
        <taxon>Hymenoptera</taxon>
        <taxon>Apocrita</taxon>
        <taxon>Aculeata</taxon>
        <taxon>Formicoidea</taxon>
        <taxon>Formicidae</taxon>
        <taxon>Dorylinae</taxon>
        <taxon>Ooceraea</taxon>
    </lineage>
</organism>
<evidence type="ECO:0000313" key="2">
    <source>
        <dbReference type="Proteomes" id="UP000053097"/>
    </source>
</evidence>
<dbReference type="Proteomes" id="UP000053097">
    <property type="component" value="Unassembled WGS sequence"/>
</dbReference>
<protein>
    <submittedName>
        <fullName evidence="1">Uncharacterized protein</fullName>
    </submittedName>
</protein>
<proteinExistence type="predicted"/>
<name>A0A026WTQ8_OOCBI</name>